<keyword evidence="2" id="KW-1133">Transmembrane helix</keyword>
<organism evidence="3 4">
    <name type="scientific">Massilia yuzhufengensis</name>
    <dbReference type="NCBI Taxonomy" id="1164594"/>
    <lineage>
        <taxon>Bacteria</taxon>
        <taxon>Pseudomonadati</taxon>
        <taxon>Pseudomonadota</taxon>
        <taxon>Betaproteobacteria</taxon>
        <taxon>Burkholderiales</taxon>
        <taxon>Oxalobacteraceae</taxon>
        <taxon>Telluria group</taxon>
        <taxon>Massilia</taxon>
    </lineage>
</organism>
<proteinExistence type="predicted"/>
<evidence type="ECO:0000313" key="3">
    <source>
        <dbReference type="EMBL" id="SFC76969.1"/>
    </source>
</evidence>
<evidence type="ECO:0000313" key="4">
    <source>
        <dbReference type="Proteomes" id="UP000198639"/>
    </source>
</evidence>
<accession>A0A1I1LV48</accession>
<evidence type="ECO:0000256" key="1">
    <source>
        <dbReference type="SAM" id="MobiDB-lite"/>
    </source>
</evidence>
<dbReference type="AlphaFoldDB" id="A0A1I1LV48"/>
<keyword evidence="4" id="KW-1185">Reference proteome</keyword>
<dbReference type="EMBL" id="FOLD01000010">
    <property type="protein sequence ID" value="SFC76969.1"/>
    <property type="molecule type" value="Genomic_DNA"/>
</dbReference>
<protein>
    <submittedName>
        <fullName evidence="3">Uncharacterized protein</fullName>
    </submittedName>
</protein>
<feature type="region of interest" description="Disordered" evidence="1">
    <location>
        <begin position="107"/>
        <end position="136"/>
    </location>
</feature>
<dbReference type="Proteomes" id="UP000198639">
    <property type="component" value="Unassembled WGS sequence"/>
</dbReference>
<sequence>MPGAHGRTACSEVNKLLQDHISTGKRTPAPWRNAGQPGRISRICVHATPGACYIDHMRARLRSFFFCLLIVSLPLQGIAGVARFECGMAHHPLTAAGQPGGMQMDTTAAVDSHDGEHGHAAEPAQSVASPDQDCDDNGSHARSGCGTCASCSIGAYAPPPVMTVTAVEEAVSTALQFFSSSFTGHVPARIERPPRTAASIAA</sequence>
<reference evidence="4" key="1">
    <citation type="submission" date="2016-10" db="EMBL/GenBank/DDBJ databases">
        <authorList>
            <person name="Varghese N."/>
            <person name="Submissions S."/>
        </authorList>
    </citation>
    <scope>NUCLEOTIDE SEQUENCE [LARGE SCALE GENOMIC DNA]</scope>
    <source>
        <strain evidence="4">CGMCC 1.12041</strain>
    </source>
</reference>
<feature type="transmembrane region" description="Helical" evidence="2">
    <location>
        <begin position="64"/>
        <end position="84"/>
    </location>
</feature>
<name>A0A1I1LV48_9BURK</name>
<gene>
    <name evidence="3" type="ORF">SAMN05216204_11022</name>
</gene>
<keyword evidence="2" id="KW-0812">Transmembrane</keyword>
<evidence type="ECO:0000256" key="2">
    <source>
        <dbReference type="SAM" id="Phobius"/>
    </source>
</evidence>
<keyword evidence="2" id="KW-0472">Membrane</keyword>
<feature type="compositionally biased region" description="Basic and acidic residues" evidence="1">
    <location>
        <begin position="111"/>
        <end position="120"/>
    </location>
</feature>